<evidence type="ECO:0000256" key="1">
    <source>
        <dbReference type="SAM" id="MobiDB-lite"/>
    </source>
</evidence>
<dbReference type="InterPro" id="IPR052394">
    <property type="entry name" value="LRR-containing"/>
</dbReference>
<dbReference type="Pfam" id="PF13516">
    <property type="entry name" value="LRR_6"/>
    <property type="match status" value="6"/>
</dbReference>
<sequence>MAGGFDGSSTWKLEHGQVRLINIDRMPIHHKALDKRRVSRRKKSPTEETRKRSKMLTKLTRGASKADLKSEPPARPTTPKYLKDYFDYDKNSSSEESASDEDKTKEPAKTLDMSQKIYLTACIKEGVAPRRRLLKGLTQDGLNVNNCTLAPSDIKALAYALTTNMCVTSLDLSGNEIGREGMEYLVEMLEENMTVTELRLSNARLGLYEVLLLTEMLSENMRITTLEVSGNDLDDECAKCFAEALKYNRKIKKLNLSHNKFNETGGKILAKSIETNDSIEYLDMSWNSIRMLGAIAWGDTLYNNVDLKHLNLSWNGFGDEGAASIGEALEENNTLLTLDLSCNRIGFEGSRAIAKALGNNSSLESLALSQNPVTTQGAVELLTHLQINDESKLQELLLEGTQVTNEADDLYEEIRGFRSEFKFVHGGHVISPDTLAFKTVKPEEKNCRSNKS</sequence>
<dbReference type="InterPro" id="IPR032675">
    <property type="entry name" value="LRR_dom_sf"/>
</dbReference>
<comment type="caution">
    <text evidence="2">The sequence shown here is derived from an EMBL/GenBank/DDBJ whole genome shotgun (WGS) entry which is preliminary data.</text>
</comment>
<reference evidence="2" key="2">
    <citation type="submission" date="2020-11" db="EMBL/GenBank/DDBJ databases">
        <authorList>
            <person name="McCartney M.A."/>
            <person name="Auch B."/>
            <person name="Kono T."/>
            <person name="Mallez S."/>
            <person name="Becker A."/>
            <person name="Gohl D.M."/>
            <person name="Silverstein K.A.T."/>
            <person name="Koren S."/>
            <person name="Bechman K.B."/>
            <person name="Herman A."/>
            <person name="Abrahante J.E."/>
            <person name="Garbe J."/>
        </authorList>
    </citation>
    <scope>NUCLEOTIDE SEQUENCE</scope>
    <source>
        <strain evidence="2">Duluth1</strain>
        <tissue evidence="2">Whole animal</tissue>
    </source>
</reference>
<dbReference type="PANTHER" id="PTHR24114:SF2">
    <property type="entry name" value="F-BOX DOMAIN-CONTAINING PROTEIN-RELATED"/>
    <property type="match status" value="1"/>
</dbReference>
<organism evidence="2 3">
    <name type="scientific">Dreissena polymorpha</name>
    <name type="common">Zebra mussel</name>
    <name type="synonym">Mytilus polymorpha</name>
    <dbReference type="NCBI Taxonomy" id="45954"/>
    <lineage>
        <taxon>Eukaryota</taxon>
        <taxon>Metazoa</taxon>
        <taxon>Spiralia</taxon>
        <taxon>Lophotrochozoa</taxon>
        <taxon>Mollusca</taxon>
        <taxon>Bivalvia</taxon>
        <taxon>Autobranchia</taxon>
        <taxon>Heteroconchia</taxon>
        <taxon>Euheterodonta</taxon>
        <taxon>Imparidentia</taxon>
        <taxon>Neoheterodontei</taxon>
        <taxon>Myida</taxon>
        <taxon>Dreissenoidea</taxon>
        <taxon>Dreissenidae</taxon>
        <taxon>Dreissena</taxon>
    </lineage>
</organism>
<name>A0A9D4L674_DREPO</name>
<reference evidence="2" key="1">
    <citation type="journal article" date="2019" name="bioRxiv">
        <title>The Genome of the Zebra Mussel, Dreissena polymorpha: A Resource for Invasive Species Research.</title>
        <authorList>
            <person name="McCartney M.A."/>
            <person name="Auch B."/>
            <person name="Kono T."/>
            <person name="Mallez S."/>
            <person name="Zhang Y."/>
            <person name="Obille A."/>
            <person name="Becker A."/>
            <person name="Abrahante J.E."/>
            <person name="Garbe J."/>
            <person name="Badalamenti J.P."/>
            <person name="Herman A."/>
            <person name="Mangelson H."/>
            <person name="Liachko I."/>
            <person name="Sullivan S."/>
            <person name="Sone E.D."/>
            <person name="Koren S."/>
            <person name="Silverstein K.A.T."/>
            <person name="Beckman K.B."/>
            <person name="Gohl D.M."/>
        </authorList>
    </citation>
    <scope>NUCLEOTIDE SEQUENCE</scope>
    <source>
        <strain evidence="2">Duluth1</strain>
        <tissue evidence="2">Whole animal</tissue>
    </source>
</reference>
<dbReference type="EMBL" id="JAIWYP010000003">
    <property type="protein sequence ID" value="KAH3852205.1"/>
    <property type="molecule type" value="Genomic_DNA"/>
</dbReference>
<evidence type="ECO:0008006" key="4">
    <source>
        <dbReference type="Google" id="ProtNLM"/>
    </source>
</evidence>
<evidence type="ECO:0000313" key="2">
    <source>
        <dbReference type="EMBL" id="KAH3852205.1"/>
    </source>
</evidence>
<feature type="compositionally biased region" description="Basic residues" evidence="1">
    <location>
        <begin position="31"/>
        <end position="43"/>
    </location>
</feature>
<accession>A0A9D4L674</accession>
<dbReference type="OrthoDB" id="6117365at2759"/>
<dbReference type="PANTHER" id="PTHR24114">
    <property type="entry name" value="LEUCINE RICH REPEAT FAMILY PROTEIN"/>
    <property type="match status" value="1"/>
</dbReference>
<dbReference type="Gene3D" id="3.80.10.10">
    <property type="entry name" value="Ribonuclease Inhibitor"/>
    <property type="match status" value="3"/>
</dbReference>
<dbReference type="SUPFAM" id="SSF52047">
    <property type="entry name" value="RNI-like"/>
    <property type="match status" value="1"/>
</dbReference>
<gene>
    <name evidence="2" type="ORF">DPMN_094706</name>
</gene>
<dbReference type="InterPro" id="IPR001611">
    <property type="entry name" value="Leu-rich_rpt"/>
</dbReference>
<protein>
    <recommendedName>
        <fullName evidence="4">Leucine-rich repeat-containing protein 74A</fullName>
    </recommendedName>
</protein>
<dbReference type="Proteomes" id="UP000828390">
    <property type="component" value="Unassembled WGS sequence"/>
</dbReference>
<dbReference type="AlphaFoldDB" id="A0A9D4L674"/>
<dbReference type="SMART" id="SM00368">
    <property type="entry name" value="LRR_RI"/>
    <property type="match status" value="8"/>
</dbReference>
<feature type="region of interest" description="Disordered" evidence="1">
    <location>
        <begin position="31"/>
        <end position="85"/>
    </location>
</feature>
<evidence type="ECO:0000313" key="3">
    <source>
        <dbReference type="Proteomes" id="UP000828390"/>
    </source>
</evidence>
<keyword evidence="3" id="KW-1185">Reference proteome</keyword>
<proteinExistence type="predicted"/>